<dbReference type="PANTHER" id="PTHR43433:SF5">
    <property type="entry name" value="AB HYDROLASE-1 DOMAIN-CONTAINING PROTEIN"/>
    <property type="match status" value="1"/>
</dbReference>
<sequence>MKSSVLKRIVCMAITALILINSNLTLPVQADTNESSSASKFVTVGNKEMHIVLYGDLDQNGVAFADQSKETLVMLPALAVPSPNIYFKPLAEELDTEYNVVIIEPFGYGLSDMTETARTVENINSEVYDALEVLGIDTCTLLVHSISGVYGLNFVYAYPEKVNAFIAIDNTVYDEELSEALEMEQEYMLQAAEEFDQLRNTFDSIEEFEAAIASDPQKYGAELPDVIGYTYSEEDREEYYEAYANSSNQTIQNEILNMDENLESIKEVRFPNVLPVLTLISSENVQAMPAWETAHQDQLDFNSGNHELHIIVGNHYVWYTNINGVVQSILEWKNKY</sequence>
<dbReference type="PANTHER" id="PTHR43433">
    <property type="entry name" value="HYDROLASE, ALPHA/BETA FOLD FAMILY PROTEIN"/>
    <property type="match status" value="1"/>
</dbReference>
<dbReference type="EMBL" id="JADCKL010000011">
    <property type="protein sequence ID" value="MBE5063879.1"/>
    <property type="molecule type" value="Genomic_DNA"/>
</dbReference>
<dbReference type="InterPro" id="IPR029058">
    <property type="entry name" value="AB_hydrolase_fold"/>
</dbReference>
<dbReference type="GO" id="GO:0016787">
    <property type="term" value="F:hydrolase activity"/>
    <property type="evidence" value="ECO:0007669"/>
    <property type="project" value="UniProtKB-KW"/>
</dbReference>
<dbReference type="RefSeq" id="WP_226395290.1">
    <property type="nucleotide sequence ID" value="NZ_JADCKL010000011.1"/>
</dbReference>
<gene>
    <name evidence="3" type="ORF">INF30_11510</name>
</gene>
<feature type="domain" description="AB hydrolase-1" evidence="2">
    <location>
        <begin position="71"/>
        <end position="233"/>
    </location>
</feature>
<dbReference type="SUPFAM" id="SSF53474">
    <property type="entry name" value="alpha/beta-Hydrolases"/>
    <property type="match status" value="1"/>
</dbReference>
<dbReference type="Gene3D" id="3.40.50.1820">
    <property type="entry name" value="alpha/beta hydrolase"/>
    <property type="match status" value="1"/>
</dbReference>
<dbReference type="InterPro" id="IPR050471">
    <property type="entry name" value="AB_hydrolase"/>
</dbReference>
<feature type="signal peptide" evidence="1">
    <location>
        <begin position="1"/>
        <end position="30"/>
    </location>
</feature>
<dbReference type="Pfam" id="PF00561">
    <property type="entry name" value="Abhydrolase_1"/>
    <property type="match status" value="1"/>
</dbReference>
<reference evidence="3 4" key="1">
    <citation type="submission" date="2020-10" db="EMBL/GenBank/DDBJ databases">
        <title>ChiBAC.</title>
        <authorList>
            <person name="Zenner C."/>
            <person name="Hitch T.C.A."/>
            <person name="Clavel T."/>
        </authorList>
    </citation>
    <scope>NUCLEOTIDE SEQUENCE [LARGE SCALE GENOMIC DNA]</scope>
    <source>
        <strain evidence="3 4">DSM 108991</strain>
    </source>
</reference>
<evidence type="ECO:0000256" key="1">
    <source>
        <dbReference type="SAM" id="SignalP"/>
    </source>
</evidence>
<keyword evidence="1" id="KW-0732">Signal</keyword>
<feature type="chain" id="PRO_5045755831" evidence="1">
    <location>
        <begin position="31"/>
        <end position="336"/>
    </location>
</feature>
<dbReference type="Proteomes" id="UP000758652">
    <property type="component" value="Unassembled WGS sequence"/>
</dbReference>
<name>A0ABR9RLM8_9FIRM</name>
<evidence type="ECO:0000313" key="3">
    <source>
        <dbReference type="EMBL" id="MBE5063879.1"/>
    </source>
</evidence>
<keyword evidence="4" id="KW-1185">Reference proteome</keyword>
<accession>A0ABR9RLM8</accession>
<dbReference type="InterPro" id="IPR000073">
    <property type="entry name" value="AB_hydrolase_1"/>
</dbReference>
<evidence type="ECO:0000313" key="4">
    <source>
        <dbReference type="Proteomes" id="UP000758652"/>
    </source>
</evidence>
<keyword evidence="3" id="KW-0378">Hydrolase</keyword>
<evidence type="ECO:0000259" key="2">
    <source>
        <dbReference type="Pfam" id="PF00561"/>
    </source>
</evidence>
<protein>
    <submittedName>
        <fullName evidence="3">Alpha/beta hydrolase</fullName>
    </submittedName>
</protein>
<proteinExistence type="predicted"/>
<organism evidence="3 4">
    <name type="scientific">Claveliimonas monacensis</name>
    <dbReference type="NCBI Taxonomy" id="2779351"/>
    <lineage>
        <taxon>Bacteria</taxon>
        <taxon>Bacillati</taxon>
        <taxon>Bacillota</taxon>
        <taxon>Clostridia</taxon>
        <taxon>Lachnospirales</taxon>
        <taxon>Lachnospiraceae</taxon>
        <taxon>Claveliimonas</taxon>
    </lineage>
</organism>
<comment type="caution">
    <text evidence="3">The sequence shown here is derived from an EMBL/GenBank/DDBJ whole genome shotgun (WGS) entry which is preliminary data.</text>
</comment>